<dbReference type="Pfam" id="PF09995">
    <property type="entry name" value="MPAB_Lcp_cat"/>
    <property type="match status" value="1"/>
</dbReference>
<sequence>MASPVEVNEPSVVEATVADGHAADLAPLERGSVDIADFVGESMLLLGAGSTVLLQLADRGTGHGVADHSTTLQRPLDRLRTTMTYVYAVTLGSPEERKRIVRMVNKAHVPVRSETYNAFDPELQLWVASTLYRNGVEMYERMFHKLSDADLEWIYRQSAVYGTALQVKEGMWPATRAEFDAYWDNMIATMEVDEKVRSFARGLLRGGDSPLPVRLLMPLQRFMTTGLLPQRIRDEFSLPWNPRDQRRFDLFWKVVPPVYRKVPRPIRQLSATYYLRDMRRRFASGRRIV</sequence>
<dbReference type="GO" id="GO:0016491">
    <property type="term" value="F:oxidoreductase activity"/>
    <property type="evidence" value="ECO:0007669"/>
    <property type="project" value="UniProtKB-KW"/>
</dbReference>
<comment type="caution">
    <text evidence="2">The sequence shown here is derived from an EMBL/GenBank/DDBJ whole genome shotgun (WGS) entry which is preliminary data.</text>
</comment>
<evidence type="ECO:0000313" key="2">
    <source>
        <dbReference type="EMBL" id="MEE2061327.1"/>
    </source>
</evidence>
<keyword evidence="2" id="KW-0560">Oxidoreductase</keyword>
<dbReference type="InterPro" id="IPR018713">
    <property type="entry name" value="MPAB/Lcp_cat_dom"/>
</dbReference>
<feature type="domain" description="ER-bound oxygenase mpaB/mpaB'/Rubber oxygenase catalytic" evidence="1">
    <location>
        <begin position="42"/>
        <end position="255"/>
    </location>
</feature>
<keyword evidence="3" id="KW-1185">Reference proteome</keyword>
<dbReference type="PANTHER" id="PTHR36151:SF3">
    <property type="entry name" value="ER-BOUND OXYGENASE MPAB_MPAB'_RUBBER OXYGENASE CATALYTIC DOMAIN-CONTAINING PROTEIN"/>
    <property type="match status" value="1"/>
</dbReference>
<dbReference type="RefSeq" id="WP_330136487.1">
    <property type="nucleotide sequence ID" value="NZ_JAUTXY010000017.1"/>
</dbReference>
<organism evidence="2 3">
    <name type="scientific">Rhodococcus artemisiae</name>
    <dbReference type="NCBI Taxonomy" id="714159"/>
    <lineage>
        <taxon>Bacteria</taxon>
        <taxon>Bacillati</taxon>
        <taxon>Actinomycetota</taxon>
        <taxon>Actinomycetes</taxon>
        <taxon>Mycobacteriales</taxon>
        <taxon>Nocardiaceae</taxon>
        <taxon>Rhodococcus</taxon>
    </lineage>
</organism>
<dbReference type="EC" id="1.-.-.-" evidence="2"/>
<evidence type="ECO:0000313" key="3">
    <source>
        <dbReference type="Proteomes" id="UP001336020"/>
    </source>
</evidence>
<evidence type="ECO:0000259" key="1">
    <source>
        <dbReference type="Pfam" id="PF09995"/>
    </source>
</evidence>
<reference evidence="2 3" key="1">
    <citation type="submission" date="2023-07" db="EMBL/GenBank/DDBJ databases">
        <authorList>
            <person name="Girao M."/>
            <person name="Carvalho M.F."/>
        </authorList>
    </citation>
    <scope>NUCLEOTIDE SEQUENCE [LARGE SCALE GENOMIC DNA]</scope>
    <source>
        <strain evidence="2 3">YIM65754</strain>
    </source>
</reference>
<dbReference type="PANTHER" id="PTHR36151">
    <property type="entry name" value="BLR2777 PROTEIN"/>
    <property type="match status" value="1"/>
</dbReference>
<dbReference type="Proteomes" id="UP001336020">
    <property type="component" value="Unassembled WGS sequence"/>
</dbReference>
<proteinExistence type="predicted"/>
<protein>
    <submittedName>
        <fullName evidence="2">Oxygenase MpaB family protein</fullName>
        <ecNumber evidence="2">1.-.-.-</ecNumber>
    </submittedName>
</protein>
<gene>
    <name evidence="2" type="ORF">Q7514_27755</name>
</gene>
<accession>A0ABU7LJ98</accession>
<dbReference type="EMBL" id="JAUTXY010000017">
    <property type="protein sequence ID" value="MEE2061327.1"/>
    <property type="molecule type" value="Genomic_DNA"/>
</dbReference>
<name>A0ABU7LJ98_9NOCA</name>